<proteinExistence type="predicted"/>
<name>A0ABU9BC23_9BURK</name>
<dbReference type="InterPro" id="IPR029052">
    <property type="entry name" value="Metallo-depent_PP-like"/>
</dbReference>
<evidence type="ECO:0000313" key="2">
    <source>
        <dbReference type="EMBL" id="MEK8027460.1"/>
    </source>
</evidence>
<dbReference type="RefSeq" id="WP_341375237.1">
    <property type="nucleotide sequence ID" value="NZ_JBBUTF010000014.1"/>
</dbReference>
<accession>A0ABU9BC23</accession>
<evidence type="ECO:0000259" key="1">
    <source>
        <dbReference type="Pfam" id="PF00149"/>
    </source>
</evidence>
<dbReference type="Proteomes" id="UP001368500">
    <property type="component" value="Unassembled WGS sequence"/>
</dbReference>
<comment type="caution">
    <text evidence="2">The sequence shown here is derived from an EMBL/GenBank/DDBJ whole genome shotgun (WGS) entry which is preliminary data.</text>
</comment>
<dbReference type="EMBL" id="JBBUTF010000014">
    <property type="protein sequence ID" value="MEK8027460.1"/>
    <property type="molecule type" value="Genomic_DNA"/>
</dbReference>
<dbReference type="SUPFAM" id="SSF56300">
    <property type="entry name" value="Metallo-dependent phosphatases"/>
    <property type="match status" value="1"/>
</dbReference>
<reference evidence="2 3" key="1">
    <citation type="submission" date="2024-04" db="EMBL/GenBank/DDBJ databases">
        <title>Novel species of the genus Ideonella isolated from streams.</title>
        <authorList>
            <person name="Lu H."/>
        </authorList>
    </citation>
    <scope>NUCLEOTIDE SEQUENCE [LARGE SCALE GENOMIC DNA]</scope>
    <source>
        <strain evidence="2 3">BYS139W</strain>
    </source>
</reference>
<dbReference type="PANTHER" id="PTHR37844">
    <property type="entry name" value="SER/THR PROTEIN PHOSPHATASE SUPERFAMILY (AFU_ORTHOLOGUE AFUA_1G14840)"/>
    <property type="match status" value="1"/>
</dbReference>
<gene>
    <name evidence="2" type="ORF">AACH11_15965</name>
</gene>
<dbReference type="PANTHER" id="PTHR37844:SF2">
    <property type="entry name" value="SER_THR PROTEIN PHOSPHATASE SUPERFAMILY (AFU_ORTHOLOGUE AFUA_1G14840)"/>
    <property type="match status" value="1"/>
</dbReference>
<dbReference type="Gene3D" id="3.60.21.10">
    <property type="match status" value="1"/>
</dbReference>
<feature type="domain" description="Calcineurin-like phosphoesterase" evidence="1">
    <location>
        <begin position="19"/>
        <end position="223"/>
    </location>
</feature>
<organism evidence="2 3">
    <name type="scientific">Pseudaquabacterium rugosum</name>
    <dbReference type="NCBI Taxonomy" id="2984194"/>
    <lineage>
        <taxon>Bacteria</taxon>
        <taxon>Pseudomonadati</taxon>
        <taxon>Pseudomonadota</taxon>
        <taxon>Betaproteobacteria</taxon>
        <taxon>Burkholderiales</taxon>
        <taxon>Sphaerotilaceae</taxon>
        <taxon>Pseudaquabacterium</taxon>
    </lineage>
</organism>
<keyword evidence="3" id="KW-1185">Reference proteome</keyword>
<sequence length="270" mass="30065">MHLQLLSDLHLETEDFDPRPAPGADLLVLAGDIDTTWSALERFAGWPVPVLMVAGNHEFDGRELDEAWPALREHAERCGIRLLEREACVLADRDGRRVRFLGTVRWSDFDGLGEAQRPRAMRAASYFQRLMRATVGGQPLDAERLREQALACRDWLADELARTPEALPAGQRWDATVVITHFAPSLRSGDRRFGQQPGTASFCNADDALIPLADLWLHGHVHCRHDYAVERGEGRAPARVISQARGLARKGEADGHDPLRLIEVPLPTVA</sequence>
<protein>
    <submittedName>
        <fullName evidence="2">Metallophosphoesterase</fullName>
    </submittedName>
</protein>
<evidence type="ECO:0000313" key="3">
    <source>
        <dbReference type="Proteomes" id="UP001368500"/>
    </source>
</evidence>
<dbReference type="Pfam" id="PF00149">
    <property type="entry name" value="Metallophos"/>
    <property type="match status" value="1"/>
</dbReference>
<dbReference type="InterPro" id="IPR004843">
    <property type="entry name" value="Calcineurin-like_PHP"/>
</dbReference>